<dbReference type="GeneID" id="79842658"/>
<protein>
    <submittedName>
        <fullName evidence="2">Uncharacterized protein</fullName>
    </submittedName>
</protein>
<organism evidence="2 3">
    <name type="scientific">Peptostreptococcus anaerobius</name>
    <dbReference type="NCBI Taxonomy" id="1261"/>
    <lineage>
        <taxon>Bacteria</taxon>
        <taxon>Bacillati</taxon>
        <taxon>Bacillota</taxon>
        <taxon>Clostridia</taxon>
        <taxon>Peptostreptococcales</taxon>
        <taxon>Peptostreptococcaceae</taxon>
        <taxon>Peptostreptococcus</taxon>
    </lineage>
</organism>
<dbReference type="PATRIC" id="fig|1261.3.peg.1546"/>
<sequence length="71" mass="8202">MKLDKNRVKNTLMFEVGVIGIDAWIKDNQGGLMDYFSGSITKAVIYYVILFIIVAVLYNLGLEKMRKYNKH</sequence>
<dbReference type="Proteomes" id="UP000070326">
    <property type="component" value="Unassembled WGS sequence"/>
</dbReference>
<keyword evidence="1" id="KW-1133">Transmembrane helix</keyword>
<keyword evidence="1" id="KW-0472">Membrane</keyword>
<reference evidence="2 3" key="1">
    <citation type="submission" date="2016-02" db="EMBL/GenBank/DDBJ databases">
        <authorList>
            <person name="Wen L."/>
            <person name="He K."/>
            <person name="Yang H."/>
        </authorList>
    </citation>
    <scope>NUCLEOTIDE SEQUENCE [LARGE SCALE GENOMIC DNA]</scope>
    <source>
        <strain evidence="2 3">MJR8628A</strain>
    </source>
</reference>
<dbReference type="EMBL" id="LSQZ01000085">
    <property type="protein sequence ID" value="KXI10920.1"/>
    <property type="molecule type" value="Genomic_DNA"/>
</dbReference>
<gene>
    <name evidence="2" type="ORF">HMPREF3195_01662</name>
</gene>
<evidence type="ECO:0000313" key="2">
    <source>
        <dbReference type="EMBL" id="KXI10920.1"/>
    </source>
</evidence>
<dbReference type="RefSeq" id="WP_002843757.1">
    <property type="nucleotide sequence ID" value="NZ_CAMPYD010000001.1"/>
</dbReference>
<evidence type="ECO:0000313" key="3">
    <source>
        <dbReference type="Proteomes" id="UP000070326"/>
    </source>
</evidence>
<accession>A0A135YNF3</accession>
<keyword evidence="1" id="KW-0812">Transmembrane</keyword>
<name>A0A135YNF3_9FIRM</name>
<comment type="caution">
    <text evidence="2">The sequence shown here is derived from an EMBL/GenBank/DDBJ whole genome shotgun (WGS) entry which is preliminary data.</text>
</comment>
<proteinExistence type="predicted"/>
<dbReference type="AlphaFoldDB" id="A0A135YNF3"/>
<dbReference type="STRING" id="1261.HMPREF3195_01662"/>
<feature type="transmembrane region" description="Helical" evidence="1">
    <location>
        <begin position="44"/>
        <end position="62"/>
    </location>
</feature>
<evidence type="ECO:0000256" key="1">
    <source>
        <dbReference type="SAM" id="Phobius"/>
    </source>
</evidence>